<dbReference type="PANTHER" id="PTHR43687:SF6">
    <property type="entry name" value="L-ASPARTATE SEMIALDEHYDE SULFURTRANSFERASE IRON-SULFUR SUBUNIT"/>
    <property type="match status" value="1"/>
</dbReference>
<keyword evidence="1" id="KW-0813">Transport</keyword>
<reference evidence="10" key="1">
    <citation type="journal article" date="2020" name="mSystems">
        <title>Genome- and Community-Level Interaction Insights into Carbon Utilization and Element Cycling Functions of Hydrothermarchaeota in Hydrothermal Sediment.</title>
        <authorList>
            <person name="Zhou Z."/>
            <person name="Liu Y."/>
            <person name="Xu W."/>
            <person name="Pan J."/>
            <person name="Luo Z.H."/>
            <person name="Li M."/>
        </authorList>
    </citation>
    <scope>NUCLEOTIDE SEQUENCE [LARGE SCALE GENOMIC DNA]</scope>
    <source>
        <strain evidence="10">HyVt-92</strain>
    </source>
</reference>
<accession>A0A7V5HZZ0</accession>
<keyword evidence="5" id="KW-0249">Electron transport</keyword>
<sequence length="90" mass="9956">MPEIDLNLCIGCGLCAQTCPRGAISIIGGKAYISRERCVGCLSCEKVCPQGAIKVKKKKIPSLKELKDTCQKLDEELEEIFKKLKKLETK</sequence>
<dbReference type="PRINTS" id="PR01868">
    <property type="entry name" value="ABCEFAMILY"/>
</dbReference>
<proteinExistence type="predicted"/>
<evidence type="ECO:0000313" key="10">
    <source>
        <dbReference type="EMBL" id="HHF99024.1"/>
    </source>
</evidence>
<evidence type="ECO:0000256" key="3">
    <source>
        <dbReference type="ARBA" id="ARBA00022723"/>
    </source>
</evidence>
<keyword evidence="4" id="KW-0677">Repeat</keyword>
<dbReference type="InterPro" id="IPR050572">
    <property type="entry name" value="Fe-S_Ferredoxin"/>
</dbReference>
<dbReference type="Gene3D" id="3.30.70.20">
    <property type="match status" value="2"/>
</dbReference>
<evidence type="ECO:0000256" key="2">
    <source>
        <dbReference type="ARBA" id="ARBA00022485"/>
    </source>
</evidence>
<evidence type="ECO:0000256" key="8">
    <source>
        <dbReference type="SAM" id="Coils"/>
    </source>
</evidence>
<evidence type="ECO:0000256" key="5">
    <source>
        <dbReference type="ARBA" id="ARBA00022982"/>
    </source>
</evidence>
<evidence type="ECO:0000256" key="6">
    <source>
        <dbReference type="ARBA" id="ARBA00023004"/>
    </source>
</evidence>
<dbReference type="Proteomes" id="UP000886070">
    <property type="component" value="Unassembled WGS sequence"/>
</dbReference>
<feature type="domain" description="4Fe-4S ferredoxin-type" evidence="9">
    <location>
        <begin position="1"/>
        <end position="29"/>
    </location>
</feature>
<dbReference type="InterPro" id="IPR017896">
    <property type="entry name" value="4Fe4S_Fe-S-bd"/>
</dbReference>
<feature type="domain" description="4Fe-4S ferredoxin-type" evidence="9">
    <location>
        <begin position="30"/>
        <end position="58"/>
    </location>
</feature>
<dbReference type="GO" id="GO:0051539">
    <property type="term" value="F:4 iron, 4 sulfur cluster binding"/>
    <property type="evidence" value="ECO:0007669"/>
    <property type="project" value="UniProtKB-KW"/>
</dbReference>
<dbReference type="PANTHER" id="PTHR43687">
    <property type="entry name" value="ADENYLYLSULFATE REDUCTASE, BETA SUBUNIT"/>
    <property type="match status" value="1"/>
</dbReference>
<dbReference type="SUPFAM" id="SSF54862">
    <property type="entry name" value="4Fe-4S ferredoxins"/>
    <property type="match status" value="1"/>
</dbReference>
<keyword evidence="3" id="KW-0479">Metal-binding</keyword>
<evidence type="ECO:0000259" key="9">
    <source>
        <dbReference type="PROSITE" id="PS51379"/>
    </source>
</evidence>
<dbReference type="Pfam" id="PF14697">
    <property type="entry name" value="Fer4_21"/>
    <property type="match status" value="1"/>
</dbReference>
<protein>
    <submittedName>
        <fullName evidence="10">4Fe-4S dicluster domain-containing protein</fullName>
    </submittedName>
</protein>
<evidence type="ECO:0000256" key="4">
    <source>
        <dbReference type="ARBA" id="ARBA00022737"/>
    </source>
</evidence>
<evidence type="ECO:0000256" key="1">
    <source>
        <dbReference type="ARBA" id="ARBA00022448"/>
    </source>
</evidence>
<dbReference type="InterPro" id="IPR017900">
    <property type="entry name" value="4Fe4S_Fe_S_CS"/>
</dbReference>
<dbReference type="AlphaFoldDB" id="A0A7V5HZZ0"/>
<name>A0A7V5HZZ0_UNCAE</name>
<comment type="caution">
    <text evidence="10">The sequence shown here is derived from an EMBL/GenBank/DDBJ whole genome shotgun (WGS) entry which is preliminary data.</text>
</comment>
<keyword evidence="7" id="KW-0411">Iron-sulfur</keyword>
<dbReference type="PROSITE" id="PS51379">
    <property type="entry name" value="4FE4S_FER_2"/>
    <property type="match status" value="2"/>
</dbReference>
<organism evidence="10">
    <name type="scientific">Aerophobetes bacterium</name>
    <dbReference type="NCBI Taxonomy" id="2030807"/>
    <lineage>
        <taxon>Bacteria</taxon>
        <taxon>Candidatus Aerophobota</taxon>
    </lineage>
</organism>
<dbReference type="InterPro" id="IPR013283">
    <property type="entry name" value="RLI1"/>
</dbReference>
<feature type="coiled-coil region" evidence="8">
    <location>
        <begin position="63"/>
        <end position="90"/>
    </location>
</feature>
<keyword evidence="8" id="KW-0175">Coiled coil</keyword>
<keyword evidence="2" id="KW-0004">4Fe-4S</keyword>
<keyword evidence="6" id="KW-0408">Iron</keyword>
<gene>
    <name evidence="10" type="ORF">ENL39_06025</name>
</gene>
<evidence type="ECO:0000256" key="7">
    <source>
        <dbReference type="ARBA" id="ARBA00023014"/>
    </source>
</evidence>
<dbReference type="PROSITE" id="PS00198">
    <property type="entry name" value="4FE4S_FER_1"/>
    <property type="match status" value="2"/>
</dbReference>
<dbReference type="EMBL" id="DRTT01000164">
    <property type="protein sequence ID" value="HHF99024.1"/>
    <property type="molecule type" value="Genomic_DNA"/>
</dbReference>
<dbReference type="GO" id="GO:0046872">
    <property type="term" value="F:metal ion binding"/>
    <property type="evidence" value="ECO:0007669"/>
    <property type="project" value="UniProtKB-KW"/>
</dbReference>